<evidence type="ECO:0000259" key="6">
    <source>
        <dbReference type="PROSITE" id="PS50118"/>
    </source>
</evidence>
<dbReference type="Pfam" id="PF00505">
    <property type="entry name" value="HMG_box"/>
    <property type="match status" value="1"/>
</dbReference>
<dbReference type="SUPFAM" id="SSF47095">
    <property type="entry name" value="HMG-box"/>
    <property type="match status" value="1"/>
</dbReference>
<keyword evidence="8" id="KW-1185">Reference proteome</keyword>
<proteinExistence type="predicted"/>
<dbReference type="InterPro" id="IPR036910">
    <property type="entry name" value="HMG_box_dom_sf"/>
</dbReference>
<dbReference type="OrthoDB" id="1919336at2759"/>
<protein>
    <recommendedName>
        <fullName evidence="6">HMG box domain-containing protein</fullName>
    </recommendedName>
</protein>
<reference evidence="8" key="1">
    <citation type="journal article" date="2017" name="Nat. Microbiol.">
        <title>Global analysis of biosynthetic gene clusters reveals vast potential of secondary metabolite production in Penicillium species.</title>
        <authorList>
            <person name="Nielsen J.C."/>
            <person name="Grijseels S."/>
            <person name="Prigent S."/>
            <person name="Ji B."/>
            <person name="Dainat J."/>
            <person name="Nielsen K.F."/>
            <person name="Frisvad J.C."/>
            <person name="Workman M."/>
            <person name="Nielsen J."/>
        </authorList>
    </citation>
    <scope>NUCLEOTIDE SEQUENCE [LARGE SCALE GENOMIC DNA]</scope>
    <source>
        <strain evidence="8">IBT 31811</strain>
    </source>
</reference>
<evidence type="ECO:0000256" key="5">
    <source>
        <dbReference type="SAM" id="MobiDB-lite"/>
    </source>
</evidence>
<feature type="region of interest" description="Disordered" evidence="5">
    <location>
        <begin position="61"/>
        <end position="109"/>
    </location>
</feature>
<accession>A0A1V6PQF6</accession>
<evidence type="ECO:0000313" key="7">
    <source>
        <dbReference type="EMBL" id="OQD79228.1"/>
    </source>
</evidence>
<dbReference type="Proteomes" id="UP000191672">
    <property type="component" value="Unassembled WGS sequence"/>
</dbReference>
<evidence type="ECO:0000256" key="1">
    <source>
        <dbReference type="ARBA" id="ARBA00004123"/>
    </source>
</evidence>
<dbReference type="InterPro" id="IPR050342">
    <property type="entry name" value="HMGB"/>
</dbReference>
<evidence type="ECO:0000256" key="2">
    <source>
        <dbReference type="ARBA" id="ARBA00023125"/>
    </source>
</evidence>
<name>A0A1V6PQF6_9EURO</name>
<dbReference type="InterPro" id="IPR009071">
    <property type="entry name" value="HMG_box_dom"/>
</dbReference>
<feature type="DNA-binding region" description="HMG box" evidence="4">
    <location>
        <begin position="229"/>
        <end position="293"/>
    </location>
</feature>
<evidence type="ECO:0000256" key="4">
    <source>
        <dbReference type="PROSITE-ProRule" id="PRU00267"/>
    </source>
</evidence>
<dbReference type="PANTHER" id="PTHR48112:SF32">
    <property type="entry name" value="HIGH MOBILITY GROUP PROTEIN B3"/>
    <property type="match status" value="1"/>
</dbReference>
<feature type="domain" description="HMG box" evidence="6">
    <location>
        <begin position="229"/>
        <end position="293"/>
    </location>
</feature>
<dbReference type="GO" id="GO:0003677">
    <property type="term" value="F:DNA binding"/>
    <property type="evidence" value="ECO:0007669"/>
    <property type="project" value="UniProtKB-UniRule"/>
</dbReference>
<dbReference type="PANTHER" id="PTHR48112">
    <property type="entry name" value="HIGH MOBILITY GROUP PROTEIN DSP1"/>
    <property type="match status" value="1"/>
</dbReference>
<gene>
    <name evidence="7" type="ORF">PENANT_c057G03711</name>
</gene>
<dbReference type="PROSITE" id="PS50118">
    <property type="entry name" value="HMG_BOX_2"/>
    <property type="match status" value="1"/>
</dbReference>
<dbReference type="SMART" id="SM00398">
    <property type="entry name" value="HMG"/>
    <property type="match status" value="1"/>
</dbReference>
<feature type="compositionally biased region" description="Basic and acidic residues" evidence="5">
    <location>
        <begin position="97"/>
        <end position="107"/>
    </location>
</feature>
<dbReference type="Gene3D" id="1.10.30.10">
    <property type="entry name" value="High mobility group box domain"/>
    <property type="match status" value="1"/>
</dbReference>
<evidence type="ECO:0000313" key="8">
    <source>
        <dbReference type="Proteomes" id="UP000191672"/>
    </source>
</evidence>
<dbReference type="AlphaFoldDB" id="A0A1V6PQF6"/>
<keyword evidence="2 4" id="KW-0238">DNA-binding</keyword>
<sequence>MAWQSAARGALLRPLHFGASTRPNALIGVQNQLRHLSLAASGRQARPQLQNIPATQSLLQSNSFATDASPKAKTKVKTKAKSDSAKTAKSSSNKKKPMTEKQKEAKKLRAHKDHIKQLKEAALEFPKRLNESWYTLALVDKINEIKGEYKATEALKMASQMIKPVPNEAKYRAQAEENRAANKAAFEEWLKSYTPLQIRQANTARASLLRIEDKPRSKRWPTIQDERLVKRPATSYNIYCSERLKSGHYTDAPERMSAIGKEWNAMSETEKEPYHKLAAEDYVRYQKEHQEVYGFPVPSKTEDSS</sequence>
<dbReference type="GO" id="GO:0005634">
    <property type="term" value="C:nucleus"/>
    <property type="evidence" value="ECO:0007669"/>
    <property type="project" value="UniProtKB-SubCell"/>
</dbReference>
<comment type="caution">
    <text evidence="7">The sequence shown here is derived from an EMBL/GenBank/DDBJ whole genome shotgun (WGS) entry which is preliminary data.</text>
</comment>
<dbReference type="EMBL" id="MDYN01000057">
    <property type="protein sequence ID" value="OQD79228.1"/>
    <property type="molecule type" value="Genomic_DNA"/>
</dbReference>
<keyword evidence="3 4" id="KW-0539">Nucleus</keyword>
<dbReference type="STRING" id="416450.A0A1V6PQF6"/>
<evidence type="ECO:0000256" key="3">
    <source>
        <dbReference type="ARBA" id="ARBA00023242"/>
    </source>
</evidence>
<comment type="subcellular location">
    <subcellularLocation>
        <location evidence="1">Nucleus</location>
    </subcellularLocation>
</comment>
<organism evidence="7 8">
    <name type="scientific">Penicillium antarcticum</name>
    <dbReference type="NCBI Taxonomy" id="416450"/>
    <lineage>
        <taxon>Eukaryota</taxon>
        <taxon>Fungi</taxon>
        <taxon>Dikarya</taxon>
        <taxon>Ascomycota</taxon>
        <taxon>Pezizomycotina</taxon>
        <taxon>Eurotiomycetes</taxon>
        <taxon>Eurotiomycetidae</taxon>
        <taxon>Eurotiales</taxon>
        <taxon>Aspergillaceae</taxon>
        <taxon>Penicillium</taxon>
    </lineage>
</organism>